<evidence type="ECO:0000313" key="3">
    <source>
        <dbReference type="Proteomes" id="UP001328107"/>
    </source>
</evidence>
<feature type="region of interest" description="Disordered" evidence="1">
    <location>
        <begin position="1"/>
        <end position="38"/>
    </location>
</feature>
<feature type="non-terminal residue" evidence="2">
    <location>
        <position position="87"/>
    </location>
</feature>
<organism evidence="2 3">
    <name type="scientific">Pristionchus mayeri</name>
    <dbReference type="NCBI Taxonomy" id="1317129"/>
    <lineage>
        <taxon>Eukaryota</taxon>
        <taxon>Metazoa</taxon>
        <taxon>Ecdysozoa</taxon>
        <taxon>Nematoda</taxon>
        <taxon>Chromadorea</taxon>
        <taxon>Rhabditida</taxon>
        <taxon>Rhabditina</taxon>
        <taxon>Diplogasteromorpha</taxon>
        <taxon>Diplogasteroidea</taxon>
        <taxon>Neodiplogasteridae</taxon>
        <taxon>Pristionchus</taxon>
    </lineage>
</organism>
<proteinExistence type="predicted"/>
<dbReference type="Proteomes" id="UP001328107">
    <property type="component" value="Unassembled WGS sequence"/>
</dbReference>
<protein>
    <submittedName>
        <fullName evidence="2">Uncharacterized protein</fullName>
    </submittedName>
</protein>
<dbReference type="AlphaFoldDB" id="A0AAN5IEN5"/>
<feature type="non-terminal residue" evidence="2">
    <location>
        <position position="1"/>
    </location>
</feature>
<sequence length="87" mass="9698">YLHVLGERAEESVHEQRSSIDDDPLPDDELRTSSIGEEENQLSDILGCSVSSDGNLHEICTPHVKRLQDLIVAQAQLRPDVRFDDSG</sequence>
<evidence type="ECO:0000313" key="2">
    <source>
        <dbReference type="EMBL" id="GMR61829.1"/>
    </source>
</evidence>
<keyword evidence="3" id="KW-1185">Reference proteome</keyword>
<evidence type="ECO:0000256" key="1">
    <source>
        <dbReference type="SAM" id="MobiDB-lite"/>
    </source>
</evidence>
<accession>A0AAN5IEN5</accession>
<name>A0AAN5IEN5_9BILA</name>
<reference evidence="3" key="1">
    <citation type="submission" date="2022-10" db="EMBL/GenBank/DDBJ databases">
        <title>Genome assembly of Pristionchus species.</title>
        <authorList>
            <person name="Yoshida K."/>
            <person name="Sommer R.J."/>
        </authorList>
    </citation>
    <scope>NUCLEOTIDE SEQUENCE [LARGE SCALE GENOMIC DNA]</scope>
    <source>
        <strain evidence="3">RS5460</strain>
    </source>
</reference>
<comment type="caution">
    <text evidence="2">The sequence shown here is derived from an EMBL/GenBank/DDBJ whole genome shotgun (WGS) entry which is preliminary data.</text>
</comment>
<feature type="compositionally biased region" description="Basic and acidic residues" evidence="1">
    <location>
        <begin position="1"/>
        <end position="20"/>
    </location>
</feature>
<gene>
    <name evidence="2" type="ORF">PMAYCL1PPCAC_32024</name>
</gene>
<dbReference type="EMBL" id="BTRK01000006">
    <property type="protein sequence ID" value="GMR61829.1"/>
    <property type="molecule type" value="Genomic_DNA"/>
</dbReference>